<organism evidence="2 3">
    <name type="scientific">Cyanidiococcus yangmingshanensis</name>
    <dbReference type="NCBI Taxonomy" id="2690220"/>
    <lineage>
        <taxon>Eukaryota</taxon>
        <taxon>Rhodophyta</taxon>
        <taxon>Bangiophyceae</taxon>
        <taxon>Cyanidiales</taxon>
        <taxon>Cyanidiaceae</taxon>
        <taxon>Cyanidiococcus</taxon>
    </lineage>
</organism>
<keyword evidence="1" id="KW-1133">Transmembrane helix</keyword>
<reference evidence="2 3" key="1">
    <citation type="journal article" date="2020" name="J. Phycol.">
        <title>Comparative genome analysis reveals Cyanidiococcus gen. nov., a new extremophilic red algal genus sister to Cyanidioschyzon (Cyanidioschyzonaceae, Rhodophyta).</title>
        <authorList>
            <person name="Liu S.-L."/>
            <person name="Chiang Y.-R."/>
            <person name="Yoon H.S."/>
            <person name="Fu H.-Y."/>
        </authorList>
    </citation>
    <scope>NUCLEOTIDE SEQUENCE [LARGE SCALE GENOMIC DNA]</scope>
    <source>
        <strain evidence="2 3">THAL066</strain>
    </source>
</reference>
<sequence>MLRWRRATATRSSAHSAVDESGVLTRPATRPWRRKWRSYLWLVWLGRLLLSLGTGNPYDGYMIRDGSEWVARGVLRAPGWVPMTLRRRPAVELALSTEPRSSADAALDQTLIDAAAARMKGILSVHGNDLETTALERGSAVLLATVLYGVPWSLVAGLARWSGVTMRRVAHWPSPQVLHLVPSLCFMQPLLALFEYVLWMRFVDGDDDEAAAEKLYCLYWGTAVLALLVWIGYATTIARGLQQPSEATRTHQQRLGRLALGFVFVACCVRPASALYTFPLLLLWARYHAHFGDAEQQMSARHMNRSLSGAVRLVSRSEYSTRLVASLFQAAKNLKVTRLGLVLTKDFWLSQLYYQYRLDFAWTTLPWMLGPSGLNLLGVILSRVLRAGSLHRKRSRALRRKTLSMRTSGPLMASERVSGVSAEQIWSESLLLVTSVGFACYSMGMERDWPSLLPICISLMMMSLASRPTLVQSMAPKGALDTLCFREAGLARVPYYLHQQGIYPAHLVYAHTDMPPRALFAGPLRTTQVHHLRSPTLAYLRHYVEADDALSDRITSDIDSYYGKCVILVVAPTRTRIAANWPQLRLCRRFLPHWSAHVDWRQQPSERISDWVGSLFTLDLYRWCGNCTWASCDCSGET</sequence>
<gene>
    <name evidence="2" type="ORF">F1559_000823</name>
</gene>
<evidence type="ECO:0000313" key="3">
    <source>
        <dbReference type="Proteomes" id="UP000530660"/>
    </source>
</evidence>
<accession>A0A7J7IDM4</accession>
<feature type="transmembrane region" description="Helical" evidence="1">
    <location>
        <begin position="365"/>
        <end position="385"/>
    </location>
</feature>
<keyword evidence="3" id="KW-1185">Reference proteome</keyword>
<feature type="transmembrane region" description="Helical" evidence="1">
    <location>
        <begin position="258"/>
        <end position="278"/>
    </location>
</feature>
<feature type="transmembrane region" description="Helical" evidence="1">
    <location>
        <begin position="140"/>
        <end position="159"/>
    </location>
</feature>
<proteinExistence type="predicted"/>
<protein>
    <submittedName>
        <fullName evidence="2">Uncharacterized protein</fullName>
    </submittedName>
</protein>
<comment type="caution">
    <text evidence="2">The sequence shown here is derived from an EMBL/GenBank/DDBJ whole genome shotgun (WGS) entry which is preliminary data.</text>
</comment>
<evidence type="ECO:0000313" key="2">
    <source>
        <dbReference type="EMBL" id="KAF6001196.1"/>
    </source>
</evidence>
<name>A0A7J7IDM4_9RHOD</name>
<dbReference type="AlphaFoldDB" id="A0A7J7IDM4"/>
<feature type="transmembrane region" description="Helical" evidence="1">
    <location>
        <begin position="219"/>
        <end position="238"/>
    </location>
</feature>
<feature type="transmembrane region" description="Helical" evidence="1">
    <location>
        <begin position="180"/>
        <end position="199"/>
    </location>
</feature>
<dbReference type="Proteomes" id="UP000530660">
    <property type="component" value="Unassembled WGS sequence"/>
</dbReference>
<keyword evidence="1" id="KW-0812">Transmembrane</keyword>
<keyword evidence="1" id="KW-0472">Membrane</keyword>
<dbReference type="OrthoDB" id="10600940at2759"/>
<feature type="transmembrane region" description="Helical" evidence="1">
    <location>
        <begin position="39"/>
        <end position="58"/>
    </location>
</feature>
<dbReference type="EMBL" id="VWRR01000015">
    <property type="protein sequence ID" value="KAF6001196.1"/>
    <property type="molecule type" value="Genomic_DNA"/>
</dbReference>
<evidence type="ECO:0000256" key="1">
    <source>
        <dbReference type="SAM" id="Phobius"/>
    </source>
</evidence>